<reference evidence="5" key="1">
    <citation type="journal article" date="2009" name="Science">
        <title>The B73 maize genome: complexity, diversity, and dynamics.</title>
        <authorList>
            <person name="Schnable P.S."/>
            <person name="Ware D."/>
            <person name="Fulton R.S."/>
            <person name="Stein J.C."/>
            <person name="Wei F."/>
            <person name="Pasternak S."/>
            <person name="Liang C."/>
            <person name="Zhang J."/>
            <person name="Fulton L."/>
            <person name="Graves T.A."/>
            <person name="Minx P."/>
            <person name="Reily A.D."/>
            <person name="Courtney L."/>
            <person name="Kruchowski S.S."/>
            <person name="Tomlinson C."/>
            <person name="Strong C."/>
            <person name="Delehaunty K."/>
            <person name="Fronick C."/>
            <person name="Courtney B."/>
            <person name="Rock S.M."/>
            <person name="Belter E."/>
            <person name="Du F."/>
            <person name="Kim K."/>
            <person name="Abbott R.M."/>
            <person name="Cotton M."/>
            <person name="Levy A."/>
            <person name="Marchetto P."/>
            <person name="Ochoa K."/>
            <person name="Jackson S.M."/>
            <person name="Gillam B."/>
            <person name="Chen W."/>
            <person name="Yan L."/>
            <person name="Higginbotham J."/>
            <person name="Cardenas M."/>
            <person name="Waligorski J."/>
            <person name="Applebaum E."/>
            <person name="Phelps L."/>
            <person name="Falcone J."/>
            <person name="Kanchi K."/>
            <person name="Thane T."/>
            <person name="Scimone A."/>
            <person name="Thane N."/>
            <person name="Henke J."/>
            <person name="Wang T."/>
            <person name="Ruppert J."/>
            <person name="Shah N."/>
            <person name="Rotter K."/>
            <person name="Hodges J."/>
            <person name="Ingenthron E."/>
            <person name="Cordes M."/>
            <person name="Kohlberg S."/>
            <person name="Sgro J."/>
            <person name="Delgado B."/>
            <person name="Mead K."/>
            <person name="Chinwalla A."/>
            <person name="Leonard S."/>
            <person name="Crouse K."/>
            <person name="Collura K."/>
            <person name="Kudrna D."/>
            <person name="Currie J."/>
            <person name="He R."/>
            <person name="Angelova A."/>
            <person name="Rajasekar S."/>
            <person name="Mueller T."/>
            <person name="Lomeli R."/>
            <person name="Scara G."/>
            <person name="Ko A."/>
            <person name="Delaney K."/>
            <person name="Wissotski M."/>
            <person name="Lopez G."/>
            <person name="Campos D."/>
            <person name="Braidotti M."/>
            <person name="Ashley E."/>
            <person name="Golser W."/>
            <person name="Kim H."/>
            <person name="Lee S."/>
            <person name="Lin J."/>
            <person name="Dujmic Z."/>
            <person name="Kim W."/>
            <person name="Talag J."/>
            <person name="Zuccolo A."/>
            <person name="Fan C."/>
            <person name="Sebastian A."/>
            <person name="Kramer M."/>
            <person name="Spiegel L."/>
            <person name="Nascimento L."/>
            <person name="Zutavern T."/>
            <person name="Miller B."/>
            <person name="Ambroise C."/>
            <person name="Muller S."/>
            <person name="Spooner W."/>
            <person name="Narechania A."/>
            <person name="Ren L."/>
            <person name="Wei S."/>
            <person name="Kumari S."/>
            <person name="Faga B."/>
            <person name="Levy M.J."/>
            <person name="McMahan L."/>
            <person name="Van Buren P."/>
            <person name="Vaughn M.W."/>
            <person name="Ying K."/>
            <person name="Yeh C.-T."/>
            <person name="Emrich S.J."/>
            <person name="Jia Y."/>
            <person name="Kalyanaraman A."/>
            <person name="Hsia A.-P."/>
            <person name="Barbazuk W.B."/>
            <person name="Baucom R.S."/>
            <person name="Brutnell T.P."/>
            <person name="Carpita N.C."/>
            <person name="Chaparro C."/>
            <person name="Chia J.-M."/>
            <person name="Deragon J.-M."/>
            <person name="Estill J.C."/>
            <person name="Fu Y."/>
            <person name="Jeddeloh J.A."/>
            <person name="Han Y."/>
            <person name="Lee H."/>
            <person name="Li P."/>
            <person name="Lisch D.R."/>
            <person name="Liu S."/>
            <person name="Liu Z."/>
            <person name="Nagel D.H."/>
            <person name="McCann M.C."/>
            <person name="SanMiguel P."/>
            <person name="Myers A.M."/>
            <person name="Nettleton D."/>
            <person name="Nguyen J."/>
            <person name="Penning B.W."/>
            <person name="Ponnala L."/>
            <person name="Schneider K.L."/>
            <person name="Schwartz D.C."/>
            <person name="Sharma A."/>
            <person name="Soderlund C."/>
            <person name="Springer N.M."/>
            <person name="Sun Q."/>
            <person name="Wang H."/>
            <person name="Waterman M."/>
            <person name="Westerman R."/>
            <person name="Wolfgruber T.K."/>
            <person name="Yang L."/>
            <person name="Yu Y."/>
            <person name="Zhang L."/>
            <person name="Zhou S."/>
            <person name="Zhu Q."/>
            <person name="Bennetzen J.L."/>
            <person name="Dawe R.K."/>
            <person name="Jiang J."/>
            <person name="Jiang N."/>
            <person name="Presting G.G."/>
            <person name="Wessler S.R."/>
            <person name="Aluru S."/>
            <person name="Martienssen R.A."/>
            <person name="Clifton S.W."/>
            <person name="McCombie W.R."/>
            <person name="Wing R.A."/>
            <person name="Wilson R.K."/>
        </authorList>
    </citation>
    <scope>NUCLEOTIDE SEQUENCE [LARGE SCALE GENOMIC DNA]</scope>
    <source>
        <strain evidence="5">cv. B73</strain>
    </source>
</reference>
<proteinExistence type="predicted"/>
<sequence length="87" mass="9570">MPALVRWKDSELLLGCHVFIRGKGSIKIQGRLNTFHLAGRGDMNVTLGIPRLKEILMTASDNIRTPVMKCPLLEHISEDDANGGCKA</sequence>
<dbReference type="EnsemblPlants" id="Zm00001eb417920_T001">
    <property type="protein sequence ID" value="Zm00001eb417920_P001"/>
    <property type="gene ID" value="Zm00001eb417920"/>
</dbReference>
<evidence type="ECO:0000313" key="5">
    <source>
        <dbReference type="Proteomes" id="UP000007305"/>
    </source>
</evidence>
<keyword evidence="5" id="KW-1185">Reference proteome</keyword>
<reference evidence="4" key="3">
    <citation type="submission" date="2021-05" db="UniProtKB">
        <authorList>
            <consortium name="EnsemblPlants"/>
        </authorList>
    </citation>
    <scope>IDENTIFICATION</scope>
    <source>
        <strain evidence="4">cv. B73</strain>
    </source>
</reference>
<dbReference type="InterPro" id="IPR007081">
    <property type="entry name" value="RNA_pol_Rpb1_5"/>
</dbReference>
<accession>A0A804RJ31</accession>
<dbReference type="Gramene" id="Zm00001eb417920_T001">
    <property type="protein sequence ID" value="Zm00001eb417920_P001"/>
    <property type="gene ID" value="Zm00001eb417920"/>
</dbReference>
<dbReference type="Pfam" id="PF04998">
    <property type="entry name" value="RNA_pol_Rpb1_5"/>
    <property type="match status" value="1"/>
</dbReference>
<evidence type="ECO:0000259" key="3">
    <source>
        <dbReference type="Pfam" id="PF04998"/>
    </source>
</evidence>
<dbReference type="GO" id="GO:0003899">
    <property type="term" value="F:DNA-directed RNA polymerase activity"/>
    <property type="evidence" value="ECO:0007669"/>
    <property type="project" value="UniProtKB-EC"/>
</dbReference>
<dbReference type="GO" id="GO:0003677">
    <property type="term" value="F:DNA binding"/>
    <property type="evidence" value="ECO:0007669"/>
    <property type="project" value="InterPro"/>
</dbReference>
<dbReference type="AlphaFoldDB" id="A0A804RJ31"/>
<dbReference type="EC" id="2.7.7.6" evidence="1"/>
<dbReference type="SUPFAM" id="SSF64484">
    <property type="entry name" value="beta and beta-prime subunits of DNA dependent RNA-polymerase"/>
    <property type="match status" value="1"/>
</dbReference>
<feature type="domain" description="RNA polymerase Rpb1" evidence="3">
    <location>
        <begin position="29"/>
        <end position="78"/>
    </location>
</feature>
<reference evidence="4" key="2">
    <citation type="submission" date="2019-07" db="EMBL/GenBank/DDBJ databases">
        <authorList>
            <person name="Seetharam A."/>
            <person name="Woodhouse M."/>
            <person name="Cannon E."/>
        </authorList>
    </citation>
    <scope>NUCLEOTIDE SEQUENCE [LARGE SCALE GENOMIC DNA]</scope>
    <source>
        <strain evidence="4">cv. B73</strain>
    </source>
</reference>
<organism evidence="4 5">
    <name type="scientific">Zea mays</name>
    <name type="common">Maize</name>
    <dbReference type="NCBI Taxonomy" id="4577"/>
    <lineage>
        <taxon>Eukaryota</taxon>
        <taxon>Viridiplantae</taxon>
        <taxon>Streptophyta</taxon>
        <taxon>Embryophyta</taxon>
        <taxon>Tracheophyta</taxon>
        <taxon>Spermatophyta</taxon>
        <taxon>Magnoliopsida</taxon>
        <taxon>Liliopsida</taxon>
        <taxon>Poales</taxon>
        <taxon>Poaceae</taxon>
        <taxon>PACMAD clade</taxon>
        <taxon>Panicoideae</taxon>
        <taxon>Andropogonodae</taxon>
        <taxon>Andropogoneae</taxon>
        <taxon>Tripsacinae</taxon>
        <taxon>Zea</taxon>
    </lineage>
</organism>
<dbReference type="GO" id="GO:0006351">
    <property type="term" value="P:DNA-templated transcription"/>
    <property type="evidence" value="ECO:0007669"/>
    <property type="project" value="InterPro"/>
</dbReference>
<protein>
    <recommendedName>
        <fullName evidence="1">DNA-directed RNA polymerase</fullName>
        <ecNumber evidence="1">2.7.7.6</ecNumber>
    </recommendedName>
</protein>
<evidence type="ECO:0000256" key="1">
    <source>
        <dbReference type="ARBA" id="ARBA00012418"/>
    </source>
</evidence>
<keyword evidence="2" id="KW-0862">Zinc</keyword>
<evidence type="ECO:0000256" key="2">
    <source>
        <dbReference type="ARBA" id="ARBA00022833"/>
    </source>
</evidence>
<dbReference type="InParanoid" id="A0A804RJ31"/>
<dbReference type="Proteomes" id="UP000007305">
    <property type="component" value="Chromosome 10"/>
</dbReference>
<name>A0A804RJ31_MAIZE</name>
<evidence type="ECO:0000313" key="4">
    <source>
        <dbReference type="EnsemblPlants" id="Zm00001eb417920_P001"/>
    </source>
</evidence>